<dbReference type="EMBL" id="NBNE01004425">
    <property type="protein sequence ID" value="OWZ05446.1"/>
    <property type="molecule type" value="Genomic_DNA"/>
</dbReference>
<dbReference type="InterPro" id="IPR043502">
    <property type="entry name" value="DNA/RNA_pol_sf"/>
</dbReference>
<reference evidence="3" key="1">
    <citation type="submission" date="2017-03" db="EMBL/GenBank/DDBJ databases">
        <title>Phytopthora megakarya and P. palmivora, two closely related causual agents of cacao black pod achieved similar genome size and gene model numbers by different mechanisms.</title>
        <authorList>
            <person name="Ali S."/>
            <person name="Shao J."/>
            <person name="Larry D.J."/>
            <person name="Kronmiller B."/>
            <person name="Shen D."/>
            <person name="Strem M.D."/>
            <person name="Melnick R.L."/>
            <person name="Guiltinan M.J."/>
            <person name="Tyler B.M."/>
            <person name="Meinhardt L.W."/>
            <person name="Bailey B.A."/>
        </authorList>
    </citation>
    <scope>NUCLEOTIDE SEQUENCE [LARGE SCALE GENOMIC DNA]</scope>
    <source>
        <strain evidence="3">zdho120</strain>
    </source>
</reference>
<sequence length="208" mass="23582">MKIPHGINVSEGIVCRLRKSMYGLKQAGTIWYKTIRECFSDQCRFVCDSPHRPIFVVLYVDDLRVGCLDATEADQVAECMSELFTVNALGDTKFVLGMEVQYNRNEGKFLLKESQFMERIVTNFGQEEAYPDRNPNVPGQDLHFATSNKSSPLSKPYQELIGSLLYVANGTRPDICTSTSLLSQFLEIPSEVHWRAGIRILRYLKGTT</sequence>
<dbReference type="OrthoDB" id="125229at2759"/>
<gene>
    <name evidence="2" type="ORF">PHMEG_00022466</name>
</gene>
<dbReference type="PANTHER" id="PTHR11439:SF440">
    <property type="entry name" value="INTEGRASE CATALYTIC DOMAIN-CONTAINING PROTEIN"/>
    <property type="match status" value="1"/>
</dbReference>
<name>A0A225VIN4_9STRA</name>
<dbReference type="AlphaFoldDB" id="A0A225VIN4"/>
<proteinExistence type="predicted"/>
<dbReference type="Proteomes" id="UP000198211">
    <property type="component" value="Unassembled WGS sequence"/>
</dbReference>
<evidence type="ECO:0000259" key="1">
    <source>
        <dbReference type="Pfam" id="PF07727"/>
    </source>
</evidence>
<evidence type="ECO:0000313" key="2">
    <source>
        <dbReference type="EMBL" id="OWZ05446.1"/>
    </source>
</evidence>
<accession>A0A225VIN4</accession>
<feature type="domain" description="Reverse transcriptase Ty1/copia-type" evidence="1">
    <location>
        <begin position="1"/>
        <end position="135"/>
    </location>
</feature>
<keyword evidence="3" id="KW-1185">Reference proteome</keyword>
<dbReference type="InterPro" id="IPR013103">
    <property type="entry name" value="RVT_2"/>
</dbReference>
<organism evidence="2 3">
    <name type="scientific">Phytophthora megakarya</name>
    <dbReference type="NCBI Taxonomy" id="4795"/>
    <lineage>
        <taxon>Eukaryota</taxon>
        <taxon>Sar</taxon>
        <taxon>Stramenopiles</taxon>
        <taxon>Oomycota</taxon>
        <taxon>Peronosporomycetes</taxon>
        <taxon>Peronosporales</taxon>
        <taxon>Peronosporaceae</taxon>
        <taxon>Phytophthora</taxon>
    </lineage>
</organism>
<comment type="caution">
    <text evidence="2">The sequence shown here is derived from an EMBL/GenBank/DDBJ whole genome shotgun (WGS) entry which is preliminary data.</text>
</comment>
<dbReference type="Pfam" id="PF07727">
    <property type="entry name" value="RVT_2"/>
    <property type="match status" value="1"/>
</dbReference>
<dbReference type="STRING" id="4795.A0A225VIN4"/>
<protein>
    <recommendedName>
        <fullName evidence="1">Reverse transcriptase Ty1/copia-type domain-containing protein</fullName>
    </recommendedName>
</protein>
<evidence type="ECO:0000313" key="3">
    <source>
        <dbReference type="Proteomes" id="UP000198211"/>
    </source>
</evidence>
<dbReference type="PANTHER" id="PTHR11439">
    <property type="entry name" value="GAG-POL-RELATED RETROTRANSPOSON"/>
    <property type="match status" value="1"/>
</dbReference>
<dbReference type="SUPFAM" id="SSF56672">
    <property type="entry name" value="DNA/RNA polymerases"/>
    <property type="match status" value="1"/>
</dbReference>